<accession>A0AAE0E7V8</accession>
<organism evidence="2 3">
    <name type="scientific">Dipteronia sinensis</name>
    <dbReference type="NCBI Taxonomy" id="43782"/>
    <lineage>
        <taxon>Eukaryota</taxon>
        <taxon>Viridiplantae</taxon>
        <taxon>Streptophyta</taxon>
        <taxon>Embryophyta</taxon>
        <taxon>Tracheophyta</taxon>
        <taxon>Spermatophyta</taxon>
        <taxon>Magnoliopsida</taxon>
        <taxon>eudicotyledons</taxon>
        <taxon>Gunneridae</taxon>
        <taxon>Pentapetalae</taxon>
        <taxon>rosids</taxon>
        <taxon>malvids</taxon>
        <taxon>Sapindales</taxon>
        <taxon>Sapindaceae</taxon>
        <taxon>Hippocastanoideae</taxon>
        <taxon>Acereae</taxon>
        <taxon>Dipteronia</taxon>
    </lineage>
</organism>
<dbReference type="AlphaFoldDB" id="A0AAE0E7V8"/>
<dbReference type="Gene3D" id="3.30.420.10">
    <property type="entry name" value="Ribonuclease H-like superfamily/Ribonuclease H"/>
    <property type="match status" value="1"/>
</dbReference>
<protein>
    <recommendedName>
        <fullName evidence="1">RNase H type-1 domain-containing protein</fullName>
    </recommendedName>
</protein>
<dbReference type="Pfam" id="PF13456">
    <property type="entry name" value="RVT_3"/>
    <property type="match status" value="1"/>
</dbReference>
<dbReference type="PANTHER" id="PTHR47074:SF48">
    <property type="entry name" value="POLYNUCLEOTIDYL TRANSFERASE, RIBONUCLEASE H-LIKE SUPERFAMILY PROTEIN"/>
    <property type="match status" value="1"/>
</dbReference>
<evidence type="ECO:0000313" key="3">
    <source>
        <dbReference type="Proteomes" id="UP001281410"/>
    </source>
</evidence>
<feature type="domain" description="RNase H type-1" evidence="1">
    <location>
        <begin position="143"/>
        <end position="265"/>
    </location>
</feature>
<dbReference type="PANTHER" id="PTHR47074">
    <property type="entry name" value="BNAC02G40300D PROTEIN"/>
    <property type="match status" value="1"/>
</dbReference>
<evidence type="ECO:0000259" key="1">
    <source>
        <dbReference type="Pfam" id="PF13456"/>
    </source>
</evidence>
<dbReference type="InterPro" id="IPR002156">
    <property type="entry name" value="RNaseH_domain"/>
</dbReference>
<dbReference type="CDD" id="cd06222">
    <property type="entry name" value="RNase_H_like"/>
    <property type="match status" value="1"/>
</dbReference>
<dbReference type="InterPro" id="IPR036397">
    <property type="entry name" value="RNaseH_sf"/>
</dbReference>
<dbReference type="GO" id="GO:0004523">
    <property type="term" value="F:RNA-DNA hybrid ribonuclease activity"/>
    <property type="evidence" value="ECO:0007669"/>
    <property type="project" value="InterPro"/>
</dbReference>
<gene>
    <name evidence="2" type="ORF">Dsin_017414</name>
</gene>
<dbReference type="SUPFAM" id="SSF53098">
    <property type="entry name" value="Ribonuclease H-like"/>
    <property type="match status" value="1"/>
</dbReference>
<keyword evidence="3" id="KW-1185">Reference proteome</keyword>
<sequence length="292" mass="32797">MSNLWLRRIPVEDICPLCNKMGETTLHALWDCKLFKQARQHWIPFTISIRGTYRNFFDLVLDCSNSLCEKDLEIFFTIVWRVWSLRNAKTHGAPYANVYEVADWAKDFLTDYKECNAREKVSSLVRRGNVVWPHPSPGVFKVNCDASIDVKGGRIGFGLVIRDSSGFVMAASSQVIVGTFNAQVAESSAILRGIHLSKDCGFSPCIFESDAEVVIRWINGSTHLESVCGAILSDIHFLNSEMVGACFGYVSRQGNQVAHLLAKNALLLSEDRYWMEEYPCCVAKAVQVDMPV</sequence>
<proteinExistence type="predicted"/>
<dbReference type="EMBL" id="JANJYJ010000005">
    <property type="protein sequence ID" value="KAK3212708.1"/>
    <property type="molecule type" value="Genomic_DNA"/>
</dbReference>
<name>A0AAE0E7V8_9ROSI</name>
<dbReference type="InterPro" id="IPR012337">
    <property type="entry name" value="RNaseH-like_sf"/>
</dbReference>
<dbReference type="InterPro" id="IPR052929">
    <property type="entry name" value="RNase_H-like_EbsB-rel"/>
</dbReference>
<comment type="caution">
    <text evidence="2">The sequence shown here is derived from an EMBL/GenBank/DDBJ whole genome shotgun (WGS) entry which is preliminary data.</text>
</comment>
<dbReference type="GO" id="GO:0003676">
    <property type="term" value="F:nucleic acid binding"/>
    <property type="evidence" value="ECO:0007669"/>
    <property type="project" value="InterPro"/>
</dbReference>
<dbReference type="Proteomes" id="UP001281410">
    <property type="component" value="Unassembled WGS sequence"/>
</dbReference>
<dbReference type="InterPro" id="IPR044730">
    <property type="entry name" value="RNase_H-like_dom_plant"/>
</dbReference>
<reference evidence="2" key="1">
    <citation type="journal article" date="2023" name="Plant J.">
        <title>Genome sequences and population genomics provide insights into the demographic history, inbreeding, and mutation load of two 'living fossil' tree species of Dipteronia.</title>
        <authorList>
            <person name="Feng Y."/>
            <person name="Comes H.P."/>
            <person name="Chen J."/>
            <person name="Zhu S."/>
            <person name="Lu R."/>
            <person name="Zhang X."/>
            <person name="Li P."/>
            <person name="Qiu J."/>
            <person name="Olsen K.M."/>
            <person name="Qiu Y."/>
        </authorList>
    </citation>
    <scope>NUCLEOTIDE SEQUENCE</scope>
    <source>
        <strain evidence="2">NBL</strain>
    </source>
</reference>
<evidence type="ECO:0000313" key="2">
    <source>
        <dbReference type="EMBL" id="KAK3212708.1"/>
    </source>
</evidence>